<comment type="subcellular location">
    <subcellularLocation>
        <location evidence="1">Cell membrane</location>
        <topology evidence="1">Multi-pass membrane protein</topology>
    </subcellularLocation>
</comment>
<dbReference type="Pfam" id="PF02653">
    <property type="entry name" value="BPD_transp_2"/>
    <property type="match status" value="1"/>
</dbReference>
<feature type="transmembrane region" description="Helical" evidence="6">
    <location>
        <begin position="88"/>
        <end position="108"/>
    </location>
</feature>
<keyword evidence="2" id="KW-1003">Cell membrane</keyword>
<dbReference type="PANTHER" id="PTHR30482:SF10">
    <property type="entry name" value="HIGH-AFFINITY BRANCHED-CHAIN AMINO ACID TRANSPORT PROTEIN BRAE"/>
    <property type="match status" value="1"/>
</dbReference>
<evidence type="ECO:0000313" key="7">
    <source>
        <dbReference type="EMBL" id="MBC8588612.1"/>
    </source>
</evidence>
<evidence type="ECO:0000313" key="8">
    <source>
        <dbReference type="Proteomes" id="UP000601171"/>
    </source>
</evidence>
<proteinExistence type="predicted"/>
<feature type="transmembrane region" description="Helical" evidence="6">
    <location>
        <begin position="177"/>
        <end position="197"/>
    </location>
</feature>
<evidence type="ECO:0000256" key="4">
    <source>
        <dbReference type="ARBA" id="ARBA00022989"/>
    </source>
</evidence>
<dbReference type="GO" id="GO:0015658">
    <property type="term" value="F:branched-chain amino acid transmembrane transporter activity"/>
    <property type="evidence" value="ECO:0007669"/>
    <property type="project" value="InterPro"/>
</dbReference>
<feature type="transmembrane region" description="Helical" evidence="6">
    <location>
        <begin position="248"/>
        <end position="267"/>
    </location>
</feature>
<evidence type="ECO:0000256" key="5">
    <source>
        <dbReference type="ARBA" id="ARBA00023136"/>
    </source>
</evidence>
<feature type="transmembrane region" description="Helical" evidence="6">
    <location>
        <begin position="7"/>
        <end position="33"/>
    </location>
</feature>
<feature type="transmembrane region" description="Helical" evidence="6">
    <location>
        <begin position="212"/>
        <end position="236"/>
    </location>
</feature>
<comment type="caution">
    <text evidence="7">The sequence shown here is derived from an EMBL/GenBank/DDBJ whole genome shotgun (WGS) entry which is preliminary data.</text>
</comment>
<protein>
    <submittedName>
        <fullName evidence="7">Branched-chain amino acid ABC transporter permease</fullName>
    </submittedName>
</protein>
<dbReference type="RefSeq" id="WP_262430069.1">
    <property type="nucleotide sequence ID" value="NZ_JACRTG010000025.1"/>
</dbReference>
<reference evidence="7" key="1">
    <citation type="submission" date="2020-08" db="EMBL/GenBank/DDBJ databases">
        <title>Genome public.</title>
        <authorList>
            <person name="Liu C."/>
            <person name="Sun Q."/>
        </authorList>
    </citation>
    <scope>NUCLEOTIDE SEQUENCE</scope>
    <source>
        <strain evidence="7">BX21</strain>
    </source>
</reference>
<dbReference type="AlphaFoldDB" id="A0A926IFK9"/>
<dbReference type="InterPro" id="IPR001851">
    <property type="entry name" value="ABC_transp_permease"/>
</dbReference>
<sequence>MGYAKGILILMSINIVGVCGVIILTGFTGLFSLGHAGFMSIGAYVAAILTKYFGIPFLLSMLIGGLIASLSSLIVGYPTLRGKLKGDYFAIAMMGFAESIRLLFSNIYPYFNGALGLSGIPLKMNLTTSLIICAIVVYFTFRYLNSQHGKLLISIREQEVAAELIGVNVTKEKLKSLLISAFLCGISGGMMAFYYTYMTPNTFSAELSNNMLAAVVFGGMGSISGPVIATIILTALPELLRAVARWRLVIYGLLMIIVMLFRPEGLLGNKEISLYPFIKRIKKEKKVRDVTIKEGK</sequence>
<dbReference type="GO" id="GO:0005886">
    <property type="term" value="C:plasma membrane"/>
    <property type="evidence" value="ECO:0007669"/>
    <property type="project" value="UniProtKB-SubCell"/>
</dbReference>
<dbReference type="Proteomes" id="UP000601171">
    <property type="component" value="Unassembled WGS sequence"/>
</dbReference>
<evidence type="ECO:0000256" key="2">
    <source>
        <dbReference type="ARBA" id="ARBA00022475"/>
    </source>
</evidence>
<keyword evidence="4 6" id="KW-1133">Transmembrane helix</keyword>
<dbReference type="EMBL" id="JACRTG010000025">
    <property type="protein sequence ID" value="MBC8588612.1"/>
    <property type="molecule type" value="Genomic_DNA"/>
</dbReference>
<dbReference type="InterPro" id="IPR043428">
    <property type="entry name" value="LivM-like"/>
</dbReference>
<feature type="transmembrane region" description="Helical" evidence="6">
    <location>
        <begin position="120"/>
        <end position="141"/>
    </location>
</feature>
<accession>A0A926IFK9</accession>
<evidence type="ECO:0000256" key="1">
    <source>
        <dbReference type="ARBA" id="ARBA00004651"/>
    </source>
</evidence>
<keyword evidence="8" id="KW-1185">Reference proteome</keyword>
<name>A0A926IFK9_9FIRM</name>
<keyword evidence="3 6" id="KW-0812">Transmembrane</keyword>
<keyword evidence="5 6" id="KW-0472">Membrane</keyword>
<evidence type="ECO:0000256" key="6">
    <source>
        <dbReference type="SAM" id="Phobius"/>
    </source>
</evidence>
<dbReference type="PANTHER" id="PTHR30482">
    <property type="entry name" value="HIGH-AFFINITY BRANCHED-CHAIN AMINO ACID TRANSPORT SYSTEM PERMEASE"/>
    <property type="match status" value="1"/>
</dbReference>
<gene>
    <name evidence="7" type="ORF">H8707_10275</name>
</gene>
<feature type="transmembrane region" description="Helical" evidence="6">
    <location>
        <begin position="53"/>
        <end position="76"/>
    </location>
</feature>
<dbReference type="CDD" id="cd06581">
    <property type="entry name" value="TM_PBP1_LivM_like"/>
    <property type="match status" value="1"/>
</dbReference>
<organism evidence="7 8">
    <name type="scientific">Paratissierella segnis</name>
    <dbReference type="NCBI Taxonomy" id="2763679"/>
    <lineage>
        <taxon>Bacteria</taxon>
        <taxon>Bacillati</taxon>
        <taxon>Bacillota</taxon>
        <taxon>Tissierellia</taxon>
        <taxon>Tissierellales</taxon>
        <taxon>Tissierellaceae</taxon>
        <taxon>Paratissierella</taxon>
    </lineage>
</organism>
<evidence type="ECO:0000256" key="3">
    <source>
        <dbReference type="ARBA" id="ARBA00022692"/>
    </source>
</evidence>